<keyword evidence="5" id="KW-1185">Reference proteome</keyword>
<dbReference type="SUPFAM" id="SSF46689">
    <property type="entry name" value="Homeodomain-like"/>
    <property type="match status" value="1"/>
</dbReference>
<dbReference type="Gene3D" id="1.10.357.10">
    <property type="entry name" value="Tetracycline Repressor, domain 2"/>
    <property type="match status" value="1"/>
</dbReference>
<name>A0ABW0L2A1_9BURK</name>
<evidence type="ECO:0000256" key="1">
    <source>
        <dbReference type="ARBA" id="ARBA00023125"/>
    </source>
</evidence>
<dbReference type="Proteomes" id="UP001596050">
    <property type="component" value="Unassembled WGS sequence"/>
</dbReference>
<accession>A0ABW0L2A1</accession>
<evidence type="ECO:0000313" key="4">
    <source>
        <dbReference type="EMBL" id="MFC5458746.1"/>
    </source>
</evidence>
<dbReference type="InterPro" id="IPR050109">
    <property type="entry name" value="HTH-type_TetR-like_transc_reg"/>
</dbReference>
<dbReference type="InterPro" id="IPR009057">
    <property type="entry name" value="Homeodomain-like_sf"/>
</dbReference>
<feature type="DNA-binding region" description="H-T-H motif" evidence="2">
    <location>
        <begin position="41"/>
        <end position="60"/>
    </location>
</feature>
<dbReference type="PROSITE" id="PS50977">
    <property type="entry name" value="HTH_TETR_2"/>
    <property type="match status" value="1"/>
</dbReference>
<proteinExistence type="predicted"/>
<evidence type="ECO:0000259" key="3">
    <source>
        <dbReference type="PROSITE" id="PS50977"/>
    </source>
</evidence>
<dbReference type="PRINTS" id="PR00455">
    <property type="entry name" value="HTHTETR"/>
</dbReference>
<keyword evidence="1 2" id="KW-0238">DNA-binding</keyword>
<dbReference type="InterPro" id="IPR001647">
    <property type="entry name" value="HTH_TetR"/>
</dbReference>
<dbReference type="RefSeq" id="WP_379779905.1">
    <property type="nucleotide sequence ID" value="NZ_JBHSMU010000004.1"/>
</dbReference>
<sequence>MSLTTNRPRRSGEHRTSAASRERILDAAFEVIRDDGYSGATMAKVAKKAELPVGSVYWHFENKDLLLAAMIETSFERWHNQIVATLQPLPDEPFAQHIERIFGSAEAGRQYDAADFWRLGVILSVEESVREQVARESFLKIRQRQRAELAAWWRNTIPPALIAHDPELPDRLSGFTLALQDGNAIAGASGESIRAFRPMLASSLIHLVAEASAGLAAAPAAKAATASRPPRAAALKS</sequence>
<dbReference type="PANTHER" id="PTHR30055:SF226">
    <property type="entry name" value="HTH-TYPE TRANSCRIPTIONAL REGULATOR PKSA"/>
    <property type="match status" value="1"/>
</dbReference>
<comment type="caution">
    <text evidence="4">The sequence shown here is derived from an EMBL/GenBank/DDBJ whole genome shotgun (WGS) entry which is preliminary data.</text>
</comment>
<protein>
    <submittedName>
        <fullName evidence="4">TetR/AcrR family transcriptional regulator</fullName>
    </submittedName>
</protein>
<gene>
    <name evidence="4" type="ORF">ACFPN5_02840</name>
</gene>
<evidence type="ECO:0000256" key="2">
    <source>
        <dbReference type="PROSITE-ProRule" id="PRU00335"/>
    </source>
</evidence>
<dbReference type="PANTHER" id="PTHR30055">
    <property type="entry name" value="HTH-TYPE TRANSCRIPTIONAL REGULATOR RUTR"/>
    <property type="match status" value="1"/>
</dbReference>
<organism evidence="4 5">
    <name type="scientific">Massilia niabensis</name>
    <dbReference type="NCBI Taxonomy" id="544910"/>
    <lineage>
        <taxon>Bacteria</taxon>
        <taxon>Pseudomonadati</taxon>
        <taxon>Pseudomonadota</taxon>
        <taxon>Betaproteobacteria</taxon>
        <taxon>Burkholderiales</taxon>
        <taxon>Oxalobacteraceae</taxon>
        <taxon>Telluria group</taxon>
        <taxon>Massilia</taxon>
    </lineage>
</organism>
<feature type="domain" description="HTH tetR-type" evidence="3">
    <location>
        <begin position="18"/>
        <end position="78"/>
    </location>
</feature>
<dbReference type="Pfam" id="PF00440">
    <property type="entry name" value="TetR_N"/>
    <property type="match status" value="1"/>
</dbReference>
<reference evidence="5" key="1">
    <citation type="journal article" date="2019" name="Int. J. Syst. Evol. Microbiol.">
        <title>The Global Catalogue of Microorganisms (GCM) 10K type strain sequencing project: providing services to taxonomists for standard genome sequencing and annotation.</title>
        <authorList>
            <consortium name="The Broad Institute Genomics Platform"/>
            <consortium name="The Broad Institute Genome Sequencing Center for Infectious Disease"/>
            <person name="Wu L."/>
            <person name="Ma J."/>
        </authorList>
    </citation>
    <scope>NUCLEOTIDE SEQUENCE [LARGE SCALE GENOMIC DNA]</scope>
    <source>
        <strain evidence="5">KACC 12649</strain>
    </source>
</reference>
<dbReference type="EMBL" id="JBHSMU010000004">
    <property type="protein sequence ID" value="MFC5458746.1"/>
    <property type="molecule type" value="Genomic_DNA"/>
</dbReference>
<evidence type="ECO:0000313" key="5">
    <source>
        <dbReference type="Proteomes" id="UP001596050"/>
    </source>
</evidence>